<dbReference type="EMBL" id="JAULSO010000001">
    <property type="protein sequence ID" value="KAK3693204.1"/>
    <property type="molecule type" value="Genomic_DNA"/>
</dbReference>
<keyword evidence="3" id="KW-0804">Transcription</keyword>
<dbReference type="InterPro" id="IPR007219">
    <property type="entry name" value="XnlR_reg_dom"/>
</dbReference>
<dbReference type="CDD" id="cd12148">
    <property type="entry name" value="fungal_TF_MHR"/>
    <property type="match status" value="1"/>
</dbReference>
<dbReference type="GO" id="GO:0006351">
    <property type="term" value="P:DNA-templated transcription"/>
    <property type="evidence" value="ECO:0007669"/>
    <property type="project" value="InterPro"/>
</dbReference>
<proteinExistence type="predicted"/>
<evidence type="ECO:0000256" key="5">
    <source>
        <dbReference type="SAM" id="Coils"/>
    </source>
</evidence>
<reference evidence="8" key="2">
    <citation type="submission" date="2023-06" db="EMBL/GenBank/DDBJ databases">
        <authorList>
            <consortium name="Lawrence Berkeley National Laboratory"/>
            <person name="Haridas S."/>
            <person name="Hensen N."/>
            <person name="Bonometti L."/>
            <person name="Westerberg I."/>
            <person name="Brannstrom I.O."/>
            <person name="Guillou S."/>
            <person name="Cros-Aarteil S."/>
            <person name="Calhoun S."/>
            <person name="Kuo A."/>
            <person name="Mondo S."/>
            <person name="Pangilinan J."/>
            <person name="Riley R."/>
            <person name="Labutti K."/>
            <person name="Andreopoulos B."/>
            <person name="Lipzen A."/>
            <person name="Chen C."/>
            <person name="Yanf M."/>
            <person name="Daum C."/>
            <person name="Ng V."/>
            <person name="Clum A."/>
            <person name="Steindorff A."/>
            <person name="Ohm R."/>
            <person name="Martin F."/>
            <person name="Silar P."/>
            <person name="Natvig D."/>
            <person name="Lalanne C."/>
            <person name="Gautier V."/>
            <person name="Ament-Velasquez S.L."/>
            <person name="Kruys A."/>
            <person name="Hutchinson M.I."/>
            <person name="Powell A.J."/>
            <person name="Barry K."/>
            <person name="Miller A.N."/>
            <person name="Grigoriev I.V."/>
            <person name="Debuchy R."/>
            <person name="Gladieux P."/>
            <person name="Thoren M.H."/>
            <person name="Johannesson H."/>
        </authorList>
    </citation>
    <scope>NUCLEOTIDE SEQUENCE</scope>
    <source>
        <strain evidence="8">CBS 314.62</strain>
    </source>
</reference>
<keyword evidence="5" id="KW-0175">Coiled coil</keyword>
<evidence type="ECO:0000256" key="2">
    <source>
        <dbReference type="ARBA" id="ARBA00023125"/>
    </source>
</evidence>
<feature type="compositionally biased region" description="Basic and acidic residues" evidence="6">
    <location>
        <begin position="91"/>
        <end position="100"/>
    </location>
</feature>
<evidence type="ECO:0000313" key="8">
    <source>
        <dbReference type="EMBL" id="KAK3693204.1"/>
    </source>
</evidence>
<evidence type="ECO:0000259" key="7">
    <source>
        <dbReference type="Pfam" id="PF04082"/>
    </source>
</evidence>
<feature type="compositionally biased region" description="Polar residues" evidence="6">
    <location>
        <begin position="102"/>
        <end position="115"/>
    </location>
</feature>
<gene>
    <name evidence="8" type="ORF">B0T22DRAFT_504748</name>
</gene>
<dbReference type="Proteomes" id="UP001270362">
    <property type="component" value="Unassembled WGS sequence"/>
</dbReference>
<protein>
    <recommendedName>
        <fullName evidence="7">Xylanolytic transcriptional activator regulatory domain-containing protein</fullName>
    </recommendedName>
</protein>
<sequence>MPIASCDGGLPCSTCREATTPCQYDQPLGQPVAVIEARLDDGPSVTALQRENARLEQRLLVLEHKFLSLERDSRLDRLPPHSTQRSVSIEQHADESDVARQHPQSETARSLSNQRDVVDGMGAVALRDGPTKKNISLEPDLLLACPSSNVAFLRFIVRAIGHPATHDVRDHPVKDNPTEQANGSYAFLRRPPCPESLTAESQQRKDPVEPFTLPPPHEAEQLPKLYFTTVNLTIPCIYEDSFRSTWAKARGEGSKNLSQLDREVRRRLWYWCVSNDRWLSVTYGRPPLISISHINPEPTLHLAFSNVPSGITASSQAFFGAITSITHIMGDVLDRIYDQNLGFRPAIPTSEAHNHISQILWRLAQWQDNLPDYLKVISSSDMDASETASVPPTLETTRLRVLLSLRDFGARILVLRLAVIQFFDLSPFNQSNTSSTAASAVPEPNAQSRLLRSSGAVLLADIVGTCGDVLHWHQQEYHHRGAAGEQPEPAGRVVVFVLPQ</sequence>
<organism evidence="8 9">
    <name type="scientific">Podospora appendiculata</name>
    <dbReference type="NCBI Taxonomy" id="314037"/>
    <lineage>
        <taxon>Eukaryota</taxon>
        <taxon>Fungi</taxon>
        <taxon>Dikarya</taxon>
        <taxon>Ascomycota</taxon>
        <taxon>Pezizomycotina</taxon>
        <taxon>Sordariomycetes</taxon>
        <taxon>Sordariomycetidae</taxon>
        <taxon>Sordariales</taxon>
        <taxon>Podosporaceae</taxon>
        <taxon>Podospora</taxon>
    </lineage>
</organism>
<dbReference type="GO" id="GO:0000981">
    <property type="term" value="F:DNA-binding transcription factor activity, RNA polymerase II-specific"/>
    <property type="evidence" value="ECO:0007669"/>
    <property type="project" value="TreeGrafter"/>
</dbReference>
<dbReference type="Pfam" id="PF04082">
    <property type="entry name" value="Fungal_trans"/>
    <property type="match status" value="1"/>
</dbReference>
<dbReference type="InterPro" id="IPR051127">
    <property type="entry name" value="Fungal_SecMet_Regulators"/>
</dbReference>
<evidence type="ECO:0000256" key="1">
    <source>
        <dbReference type="ARBA" id="ARBA00023015"/>
    </source>
</evidence>
<name>A0AAE1CG99_9PEZI</name>
<accession>A0AAE1CG99</accession>
<feature type="coiled-coil region" evidence="5">
    <location>
        <begin position="45"/>
        <end position="72"/>
    </location>
</feature>
<dbReference type="PANTHER" id="PTHR47424">
    <property type="entry name" value="REGULATORY PROTEIN GAL4"/>
    <property type="match status" value="1"/>
</dbReference>
<dbReference type="GO" id="GO:0000435">
    <property type="term" value="P:positive regulation of transcription from RNA polymerase II promoter by galactose"/>
    <property type="evidence" value="ECO:0007669"/>
    <property type="project" value="TreeGrafter"/>
</dbReference>
<dbReference type="GO" id="GO:0008270">
    <property type="term" value="F:zinc ion binding"/>
    <property type="evidence" value="ECO:0007669"/>
    <property type="project" value="InterPro"/>
</dbReference>
<feature type="region of interest" description="Disordered" evidence="6">
    <location>
        <begin position="76"/>
        <end position="116"/>
    </location>
</feature>
<evidence type="ECO:0000313" key="9">
    <source>
        <dbReference type="Proteomes" id="UP001270362"/>
    </source>
</evidence>
<keyword evidence="9" id="KW-1185">Reference proteome</keyword>
<reference evidence="8" key="1">
    <citation type="journal article" date="2023" name="Mol. Phylogenet. Evol.">
        <title>Genome-scale phylogeny and comparative genomics of the fungal order Sordariales.</title>
        <authorList>
            <person name="Hensen N."/>
            <person name="Bonometti L."/>
            <person name="Westerberg I."/>
            <person name="Brannstrom I.O."/>
            <person name="Guillou S."/>
            <person name="Cros-Aarteil S."/>
            <person name="Calhoun S."/>
            <person name="Haridas S."/>
            <person name="Kuo A."/>
            <person name="Mondo S."/>
            <person name="Pangilinan J."/>
            <person name="Riley R."/>
            <person name="LaButti K."/>
            <person name="Andreopoulos B."/>
            <person name="Lipzen A."/>
            <person name="Chen C."/>
            <person name="Yan M."/>
            <person name="Daum C."/>
            <person name="Ng V."/>
            <person name="Clum A."/>
            <person name="Steindorff A."/>
            <person name="Ohm R.A."/>
            <person name="Martin F."/>
            <person name="Silar P."/>
            <person name="Natvig D.O."/>
            <person name="Lalanne C."/>
            <person name="Gautier V."/>
            <person name="Ament-Velasquez S.L."/>
            <person name="Kruys A."/>
            <person name="Hutchinson M.I."/>
            <person name="Powell A.J."/>
            <person name="Barry K."/>
            <person name="Miller A.N."/>
            <person name="Grigoriev I.V."/>
            <person name="Debuchy R."/>
            <person name="Gladieux P."/>
            <person name="Hiltunen Thoren M."/>
            <person name="Johannesson H."/>
        </authorList>
    </citation>
    <scope>NUCLEOTIDE SEQUENCE</scope>
    <source>
        <strain evidence="8">CBS 314.62</strain>
    </source>
</reference>
<keyword evidence="4" id="KW-0539">Nucleus</keyword>
<evidence type="ECO:0000256" key="4">
    <source>
        <dbReference type="ARBA" id="ARBA00023242"/>
    </source>
</evidence>
<dbReference type="GO" id="GO:0000978">
    <property type="term" value="F:RNA polymerase II cis-regulatory region sequence-specific DNA binding"/>
    <property type="evidence" value="ECO:0007669"/>
    <property type="project" value="TreeGrafter"/>
</dbReference>
<dbReference type="AlphaFoldDB" id="A0AAE1CG99"/>
<feature type="domain" description="Xylanolytic transcriptional activator regulatory" evidence="7">
    <location>
        <begin position="255"/>
        <end position="337"/>
    </location>
</feature>
<evidence type="ECO:0000256" key="3">
    <source>
        <dbReference type="ARBA" id="ARBA00023163"/>
    </source>
</evidence>
<evidence type="ECO:0000256" key="6">
    <source>
        <dbReference type="SAM" id="MobiDB-lite"/>
    </source>
</evidence>
<comment type="caution">
    <text evidence="8">The sequence shown here is derived from an EMBL/GenBank/DDBJ whole genome shotgun (WGS) entry which is preliminary data.</text>
</comment>
<dbReference type="GO" id="GO:0005634">
    <property type="term" value="C:nucleus"/>
    <property type="evidence" value="ECO:0007669"/>
    <property type="project" value="TreeGrafter"/>
</dbReference>
<dbReference type="PANTHER" id="PTHR47424:SF3">
    <property type="entry name" value="REGULATORY PROTEIN GAL4"/>
    <property type="match status" value="1"/>
</dbReference>
<keyword evidence="1" id="KW-0805">Transcription regulation</keyword>
<keyword evidence="2" id="KW-0238">DNA-binding</keyword>